<evidence type="ECO:0000256" key="2">
    <source>
        <dbReference type="ARBA" id="ARBA00022649"/>
    </source>
</evidence>
<comment type="caution">
    <text evidence="6">The sequence shown here is derived from an EMBL/GenBank/DDBJ whole genome shotgun (WGS) entry which is preliminary data.</text>
</comment>
<keyword evidence="3" id="KW-0540">Nuclease</keyword>
<organism evidence="6 7">
    <name type="scientific">Methylomonas methanica</name>
    <dbReference type="NCBI Taxonomy" id="421"/>
    <lineage>
        <taxon>Bacteria</taxon>
        <taxon>Pseudomonadati</taxon>
        <taxon>Pseudomonadota</taxon>
        <taxon>Gammaproteobacteria</taxon>
        <taxon>Methylococcales</taxon>
        <taxon>Methylococcaceae</taxon>
        <taxon>Methylomonas</taxon>
    </lineage>
</organism>
<evidence type="ECO:0008006" key="8">
    <source>
        <dbReference type="Google" id="ProtNLM"/>
    </source>
</evidence>
<dbReference type="Pfam" id="PF01934">
    <property type="entry name" value="HepT-like"/>
    <property type="match status" value="1"/>
</dbReference>
<keyword evidence="4" id="KW-0547">Nucleotide-binding</keyword>
<accession>A0A177MCY6</accession>
<dbReference type="InterPro" id="IPR008201">
    <property type="entry name" value="HepT-like"/>
</dbReference>
<evidence type="ECO:0000256" key="5">
    <source>
        <dbReference type="ARBA" id="ARBA00022801"/>
    </source>
</evidence>
<reference evidence="6 7" key="1">
    <citation type="submission" date="2016-03" db="EMBL/GenBank/DDBJ databases">
        <authorList>
            <person name="Ploux O."/>
        </authorList>
    </citation>
    <scope>NUCLEOTIDE SEQUENCE [LARGE SCALE GENOMIC DNA]</scope>
    <source>
        <strain evidence="6 7">R-45363</strain>
    </source>
</reference>
<dbReference type="GO" id="GO:0000166">
    <property type="term" value="F:nucleotide binding"/>
    <property type="evidence" value="ECO:0007669"/>
    <property type="project" value="UniProtKB-KW"/>
</dbReference>
<keyword evidence="5" id="KW-0378">Hydrolase</keyword>
<name>A0A177MCY6_METMH</name>
<sequence length="125" mass="14524">MSRDRQRLLDYLVHILEAIARIERYVDDLDEVGFLTDELTQDAVIRNLEIIGEASNNIDKYYPEFSAQHDHVPFASAYEMRNALAHGYFRVDLEVVWKTLEKDLPELGLSVDKLIRQLMDENSGL</sequence>
<dbReference type="Proteomes" id="UP000078090">
    <property type="component" value="Unassembled WGS sequence"/>
</dbReference>
<dbReference type="InterPro" id="IPR051813">
    <property type="entry name" value="HepT_RNase_toxin"/>
</dbReference>
<dbReference type="GO" id="GO:0004540">
    <property type="term" value="F:RNA nuclease activity"/>
    <property type="evidence" value="ECO:0007669"/>
    <property type="project" value="InterPro"/>
</dbReference>
<evidence type="ECO:0000313" key="6">
    <source>
        <dbReference type="EMBL" id="OAI03608.1"/>
    </source>
</evidence>
<evidence type="ECO:0000256" key="3">
    <source>
        <dbReference type="ARBA" id="ARBA00022722"/>
    </source>
</evidence>
<proteinExistence type="predicted"/>
<dbReference type="GO" id="GO:0110001">
    <property type="term" value="C:toxin-antitoxin complex"/>
    <property type="evidence" value="ECO:0007669"/>
    <property type="project" value="InterPro"/>
</dbReference>
<dbReference type="RefSeq" id="WP_064008953.1">
    <property type="nucleotide sequence ID" value="NZ_LUUG01000076.1"/>
</dbReference>
<evidence type="ECO:0000256" key="1">
    <source>
        <dbReference type="ARBA" id="ARBA00022553"/>
    </source>
</evidence>
<keyword evidence="1" id="KW-0597">Phosphoprotein</keyword>
<gene>
    <name evidence="6" type="ORF">A1332_15525</name>
</gene>
<keyword evidence="2" id="KW-1277">Toxin-antitoxin system</keyword>
<evidence type="ECO:0000256" key="4">
    <source>
        <dbReference type="ARBA" id="ARBA00022741"/>
    </source>
</evidence>
<dbReference type="AlphaFoldDB" id="A0A177MCY6"/>
<protein>
    <recommendedName>
        <fullName evidence="8">DUF86 domain-containing protein</fullName>
    </recommendedName>
</protein>
<dbReference type="OrthoDB" id="4829434at2"/>
<evidence type="ECO:0000313" key="7">
    <source>
        <dbReference type="Proteomes" id="UP000078090"/>
    </source>
</evidence>
<dbReference type="EMBL" id="LUUG01000076">
    <property type="protein sequence ID" value="OAI03608.1"/>
    <property type="molecule type" value="Genomic_DNA"/>
</dbReference>
<dbReference type="PANTHER" id="PTHR34139:SF1">
    <property type="entry name" value="RNASE MJ1380-RELATED"/>
    <property type="match status" value="1"/>
</dbReference>
<dbReference type="GO" id="GO:0016787">
    <property type="term" value="F:hydrolase activity"/>
    <property type="evidence" value="ECO:0007669"/>
    <property type="project" value="UniProtKB-KW"/>
</dbReference>
<dbReference type="PANTHER" id="PTHR34139">
    <property type="entry name" value="UPF0331 PROTEIN MJ0127"/>
    <property type="match status" value="1"/>
</dbReference>